<dbReference type="AlphaFoldDB" id="A0A0C2CA68"/>
<keyword evidence="2 6" id="KW-0479">Metal-binding</keyword>
<evidence type="ECO:0000256" key="4">
    <source>
        <dbReference type="ARBA" id="ARBA00022833"/>
    </source>
</evidence>
<accession>A0A0C2CA68</accession>
<evidence type="ECO:0000259" key="8">
    <source>
        <dbReference type="PROSITE" id="PS51864"/>
    </source>
</evidence>
<proteinExistence type="predicted"/>
<keyword evidence="5 6" id="KW-0482">Metalloprotease</keyword>
<dbReference type="InterPro" id="IPR024079">
    <property type="entry name" value="MetalloPept_cat_dom_sf"/>
</dbReference>
<comment type="caution">
    <text evidence="6">Lacks conserved residue(s) required for the propagation of feature annotation.</text>
</comment>
<dbReference type="EMBL" id="KN741808">
    <property type="protein sequence ID" value="KIH53198.1"/>
    <property type="molecule type" value="Genomic_DNA"/>
</dbReference>
<dbReference type="PANTHER" id="PTHR10127:SF780">
    <property type="entry name" value="METALLOENDOPEPTIDASE"/>
    <property type="match status" value="1"/>
</dbReference>
<dbReference type="Gene3D" id="3.40.390.10">
    <property type="entry name" value="Collagenase (Catalytic Domain)"/>
    <property type="match status" value="1"/>
</dbReference>
<feature type="binding site" evidence="6">
    <location>
        <position position="44"/>
    </location>
    <ligand>
        <name>Zn(2+)</name>
        <dbReference type="ChEBI" id="CHEBI:29105"/>
        <note>catalytic</note>
    </ligand>
</feature>
<dbReference type="MEROPS" id="M12.A23"/>
<dbReference type="GO" id="GO:0008270">
    <property type="term" value="F:zinc ion binding"/>
    <property type="evidence" value="ECO:0007669"/>
    <property type="project" value="UniProtKB-UniRule"/>
</dbReference>
<protein>
    <recommendedName>
        <fullName evidence="7">Metalloendopeptidase</fullName>
        <ecNumber evidence="7">3.4.24.-</ecNumber>
    </recommendedName>
</protein>
<organism evidence="9 10">
    <name type="scientific">Ancylostoma duodenale</name>
    <dbReference type="NCBI Taxonomy" id="51022"/>
    <lineage>
        <taxon>Eukaryota</taxon>
        <taxon>Metazoa</taxon>
        <taxon>Ecdysozoa</taxon>
        <taxon>Nematoda</taxon>
        <taxon>Chromadorea</taxon>
        <taxon>Rhabditida</taxon>
        <taxon>Rhabditina</taxon>
        <taxon>Rhabditomorpha</taxon>
        <taxon>Strongyloidea</taxon>
        <taxon>Ancylostomatidae</taxon>
        <taxon>Ancylostomatinae</taxon>
        <taxon>Ancylostoma</taxon>
    </lineage>
</organism>
<evidence type="ECO:0000256" key="2">
    <source>
        <dbReference type="ARBA" id="ARBA00022723"/>
    </source>
</evidence>
<dbReference type="PANTHER" id="PTHR10127">
    <property type="entry name" value="DISCOIDIN, CUB, EGF, LAMININ , AND ZINC METALLOPROTEASE DOMAIN CONTAINING"/>
    <property type="match status" value="1"/>
</dbReference>
<evidence type="ECO:0000256" key="5">
    <source>
        <dbReference type="ARBA" id="ARBA00023049"/>
    </source>
</evidence>
<dbReference type="SUPFAM" id="SSF55486">
    <property type="entry name" value="Metalloproteases ('zincins'), catalytic domain"/>
    <property type="match status" value="1"/>
</dbReference>
<name>A0A0C2CA68_9BILA</name>
<gene>
    <name evidence="9" type="ORF">ANCDUO_16682</name>
</gene>
<feature type="domain" description="Peptidase M12A" evidence="8">
    <location>
        <begin position="1"/>
        <end position="162"/>
    </location>
</feature>
<dbReference type="EC" id="3.4.24.-" evidence="7"/>
<feature type="binding site" evidence="6">
    <location>
        <position position="34"/>
    </location>
    <ligand>
        <name>Zn(2+)</name>
        <dbReference type="ChEBI" id="CHEBI:29105"/>
        <note>catalytic</note>
    </ligand>
</feature>
<dbReference type="GO" id="GO:0004222">
    <property type="term" value="F:metalloendopeptidase activity"/>
    <property type="evidence" value="ECO:0007669"/>
    <property type="project" value="UniProtKB-UniRule"/>
</dbReference>
<keyword evidence="3 6" id="KW-0378">Hydrolase</keyword>
<dbReference type="PRINTS" id="PR00480">
    <property type="entry name" value="ASTACIN"/>
</dbReference>
<feature type="active site" evidence="6">
    <location>
        <position position="35"/>
    </location>
</feature>
<evidence type="ECO:0000256" key="1">
    <source>
        <dbReference type="ARBA" id="ARBA00022670"/>
    </source>
</evidence>
<comment type="cofactor">
    <cofactor evidence="6 7">
        <name>Zn(2+)</name>
        <dbReference type="ChEBI" id="CHEBI:29105"/>
    </cofactor>
    <text evidence="6 7">Binds 1 zinc ion per subunit.</text>
</comment>
<sequence>EEEVSSVYQPGPCYTVGKYVFIGDNCFDVGGVAHEIGHALGLGHAHNRNDRDDYIDINEDNIRKDYDYYIQDYEEEAKKNNVTFEVIAENVKQVLMGEYEKMTEKEENNYTAPYDFGSVMHYSPNPDNPSMSPKDKNYNRTMGSPFVSFLDRYIINQHYNCTEKCASTEPPQCQNKGFQNPKNCSTCVCPGGYGGQFCDQKPGTCGSKLNAERKWKNVTEVIYKRDGDSDYSTCTTWIESPEDTKIELRIASISNPLETVGCTIAGIEIKTNEDPRLTGYSRSNTSQQ</sequence>
<evidence type="ECO:0000256" key="7">
    <source>
        <dbReference type="RuleBase" id="RU361183"/>
    </source>
</evidence>
<evidence type="ECO:0000256" key="6">
    <source>
        <dbReference type="PROSITE-ProRule" id="PRU01211"/>
    </source>
</evidence>
<evidence type="ECO:0000313" key="9">
    <source>
        <dbReference type="EMBL" id="KIH53198.1"/>
    </source>
</evidence>
<keyword evidence="4 6" id="KW-0862">Zinc</keyword>
<dbReference type="PROSITE" id="PS51864">
    <property type="entry name" value="ASTACIN"/>
    <property type="match status" value="1"/>
</dbReference>
<dbReference type="Proteomes" id="UP000054047">
    <property type="component" value="Unassembled WGS sequence"/>
</dbReference>
<keyword evidence="10" id="KW-1185">Reference proteome</keyword>
<dbReference type="GO" id="GO:0006508">
    <property type="term" value="P:proteolysis"/>
    <property type="evidence" value="ECO:0007669"/>
    <property type="project" value="UniProtKB-KW"/>
</dbReference>
<keyword evidence="1 6" id="KW-0645">Protease</keyword>
<feature type="non-terminal residue" evidence="9">
    <location>
        <position position="1"/>
    </location>
</feature>
<evidence type="ECO:0000256" key="3">
    <source>
        <dbReference type="ARBA" id="ARBA00022801"/>
    </source>
</evidence>
<dbReference type="Pfam" id="PF01400">
    <property type="entry name" value="Astacin"/>
    <property type="match status" value="1"/>
</dbReference>
<feature type="binding site" evidence="6">
    <location>
        <position position="38"/>
    </location>
    <ligand>
        <name>Zn(2+)</name>
        <dbReference type="ChEBI" id="CHEBI:29105"/>
        <note>catalytic</note>
    </ligand>
</feature>
<evidence type="ECO:0000313" key="10">
    <source>
        <dbReference type="Proteomes" id="UP000054047"/>
    </source>
</evidence>
<dbReference type="InterPro" id="IPR001506">
    <property type="entry name" value="Peptidase_M12A"/>
</dbReference>
<dbReference type="OrthoDB" id="291007at2759"/>
<reference evidence="9 10" key="1">
    <citation type="submission" date="2013-12" db="EMBL/GenBank/DDBJ databases">
        <title>Draft genome of the parsitic nematode Ancylostoma duodenale.</title>
        <authorList>
            <person name="Mitreva M."/>
        </authorList>
    </citation>
    <scope>NUCLEOTIDE SEQUENCE [LARGE SCALE GENOMIC DNA]</scope>
    <source>
        <strain evidence="9 10">Zhejiang</strain>
    </source>
</reference>